<gene>
    <name evidence="1" type="ORF">M0639_33450</name>
</gene>
<dbReference type="AlphaFoldDB" id="A0AB38RQ17"/>
<dbReference type="EMBL" id="CP096567">
    <property type="protein sequence ID" value="UPU46874.1"/>
    <property type="molecule type" value="Genomic_DNA"/>
</dbReference>
<geneLocation type="plasmid" evidence="1 2">
    <name>pdjl-6-4</name>
</geneLocation>
<sequence>MIRFPGVYAPQSRTRLISDAALAEHMDASSQVLDPRSGRGAVNACAAGPGTESVFAADISRRAAVCPWLSGQFHGARIRVSCGGLLPLLRGRRYDLVIATPPNVPSLCNRKPRIGPAHSWDGTAQLSRRTYLESMRVIEPGQDIKEIVVIRARV</sequence>
<evidence type="ECO:0000313" key="2">
    <source>
        <dbReference type="Proteomes" id="UP000831484"/>
    </source>
</evidence>
<evidence type="ECO:0000313" key="1">
    <source>
        <dbReference type="EMBL" id="UPU46874.1"/>
    </source>
</evidence>
<dbReference type="SUPFAM" id="SSF53335">
    <property type="entry name" value="S-adenosyl-L-methionine-dependent methyltransferases"/>
    <property type="match status" value="1"/>
</dbReference>
<evidence type="ECO:0008006" key="3">
    <source>
        <dbReference type="Google" id="ProtNLM"/>
    </source>
</evidence>
<proteinExistence type="predicted"/>
<protein>
    <recommendedName>
        <fullName evidence="3">SAM-dependent methyltransferase</fullName>
    </recommendedName>
</protein>
<dbReference type="InterPro" id="IPR029063">
    <property type="entry name" value="SAM-dependent_MTases_sf"/>
</dbReference>
<keyword evidence="2" id="KW-1185">Reference proteome</keyword>
<dbReference type="Gene3D" id="3.40.50.150">
    <property type="entry name" value="Vaccinia Virus protein VP39"/>
    <property type="match status" value="1"/>
</dbReference>
<keyword evidence="1" id="KW-0614">Plasmid</keyword>
<name>A0AB38RQ17_RHOSG</name>
<organism evidence="1 2">
    <name type="scientific">Rhodococcus qingshengii JCM 15477</name>
    <dbReference type="NCBI Taxonomy" id="1303681"/>
    <lineage>
        <taxon>Bacteria</taxon>
        <taxon>Bacillati</taxon>
        <taxon>Actinomycetota</taxon>
        <taxon>Actinomycetes</taxon>
        <taxon>Mycobacteriales</taxon>
        <taxon>Nocardiaceae</taxon>
        <taxon>Rhodococcus</taxon>
        <taxon>Rhodococcus erythropolis group</taxon>
    </lineage>
</organism>
<reference evidence="2" key="1">
    <citation type="journal article" date="2022" name="Environ. Microbiol.">
        <title>Functional analysis, diversity, and distribution of carbendazim hydrolases MheI and CbmA, responsible for the initial step in carbendazim degradation.</title>
        <authorList>
            <person name="Zhang M."/>
            <person name="Bai X."/>
            <person name="Li Q."/>
            <person name="Zhang L."/>
            <person name="Zhu Q."/>
            <person name="Gao S."/>
            <person name="Ke Z."/>
            <person name="Jiang M."/>
            <person name="Hu J."/>
            <person name="Qiu J."/>
            <person name="Hong Q."/>
        </authorList>
    </citation>
    <scope>NUCLEOTIDE SEQUENCE [LARGE SCALE GENOMIC DNA]</scope>
    <source>
        <strain evidence="2">djl-6</strain>
    </source>
</reference>
<dbReference type="RefSeq" id="WP_058037342.1">
    <property type="nucleotide sequence ID" value="NZ_CP096567.1"/>
</dbReference>
<accession>A0AB38RQ17</accession>
<dbReference type="Proteomes" id="UP000831484">
    <property type="component" value="Plasmid pdjl-6-4"/>
</dbReference>